<dbReference type="Pfam" id="PF19957">
    <property type="entry name" value="EAD5"/>
    <property type="match status" value="1"/>
</dbReference>
<dbReference type="GO" id="GO:0006508">
    <property type="term" value="P:proteolysis"/>
    <property type="evidence" value="ECO:0007669"/>
    <property type="project" value="UniProtKB-KW"/>
</dbReference>
<dbReference type="PANTHER" id="PTHR36234">
    <property type="entry name" value="LYSYL ENDOPEPTIDASE"/>
    <property type="match status" value="1"/>
</dbReference>
<keyword evidence="2" id="KW-0645">Protease</keyword>
<dbReference type="PANTHER" id="PTHR36234:SF5">
    <property type="entry name" value="LYSYL ENDOPEPTIDASE"/>
    <property type="match status" value="1"/>
</dbReference>
<organism evidence="2 3">
    <name type="scientific">Streptomyces venezuelae</name>
    <dbReference type="NCBI Taxonomy" id="54571"/>
    <lineage>
        <taxon>Bacteria</taxon>
        <taxon>Bacillati</taxon>
        <taxon>Actinomycetota</taxon>
        <taxon>Actinomycetes</taxon>
        <taxon>Kitasatosporales</taxon>
        <taxon>Streptomycetaceae</taxon>
        <taxon>Streptomyces</taxon>
    </lineage>
</organism>
<proteinExistence type="predicted"/>
<dbReference type="InterPro" id="IPR043504">
    <property type="entry name" value="Peptidase_S1_PA_chymotrypsin"/>
</dbReference>
<dbReference type="InterPro" id="IPR045432">
    <property type="entry name" value="EAD5"/>
</dbReference>
<evidence type="ECO:0000313" key="2">
    <source>
        <dbReference type="EMBL" id="QES51256.1"/>
    </source>
</evidence>
<dbReference type="SUPFAM" id="SSF50494">
    <property type="entry name" value="Trypsin-like serine proteases"/>
    <property type="match status" value="1"/>
</dbReference>
<dbReference type="InterPro" id="IPR009003">
    <property type="entry name" value="Peptidase_S1_PA"/>
</dbReference>
<dbReference type="Proteomes" id="UP000325211">
    <property type="component" value="Chromosome"/>
</dbReference>
<dbReference type="Pfam" id="PF13365">
    <property type="entry name" value="Trypsin_2"/>
    <property type="match status" value="1"/>
</dbReference>
<protein>
    <submittedName>
        <fullName evidence="2">Serine protease</fullName>
    </submittedName>
</protein>
<dbReference type="OrthoDB" id="104542at2"/>
<accession>A0A5P2D861</accession>
<dbReference type="GO" id="GO:0008233">
    <property type="term" value="F:peptidase activity"/>
    <property type="evidence" value="ECO:0007669"/>
    <property type="project" value="UniProtKB-KW"/>
</dbReference>
<dbReference type="AlphaFoldDB" id="A0A5P2D861"/>
<feature type="domain" description="Effector-associated" evidence="1">
    <location>
        <begin position="5"/>
        <end position="136"/>
    </location>
</feature>
<dbReference type="RefSeq" id="WP_150211001.1">
    <property type="nucleotide sequence ID" value="NZ_CP029190.1"/>
</dbReference>
<name>A0A5P2D861_STRVZ</name>
<gene>
    <name evidence="2" type="ORF">DEJ50_28890</name>
</gene>
<keyword evidence="2" id="KW-0378">Hydrolase</keyword>
<dbReference type="Gene3D" id="2.40.10.10">
    <property type="entry name" value="Trypsin-like serine proteases"/>
    <property type="match status" value="2"/>
</dbReference>
<dbReference type="EMBL" id="CP029190">
    <property type="protein sequence ID" value="QES51256.1"/>
    <property type="molecule type" value="Genomic_DNA"/>
</dbReference>
<reference evidence="2 3" key="1">
    <citation type="submission" date="2018-05" db="EMBL/GenBank/DDBJ databases">
        <title>Streptomyces venezuelae.</title>
        <authorList>
            <person name="Kim W."/>
            <person name="Lee N."/>
            <person name="Cho B.-K."/>
        </authorList>
    </citation>
    <scope>NUCLEOTIDE SEQUENCE [LARGE SCALE GENOMIC DNA]</scope>
    <source>
        <strain evidence="2 3">ATCC 21782</strain>
    </source>
</reference>
<evidence type="ECO:0000313" key="3">
    <source>
        <dbReference type="Proteomes" id="UP000325211"/>
    </source>
</evidence>
<sequence>MSDPYLPQDDIVKLRDTAVEQGLADPMLRRLLFEGVLPKYRGSLPMLPAPGQQVHSDLNEMNRVERLIDGTVPLAVWLRNSVGQLSDAAARDVFQDALDRVVRDAAGEPDVAPDVPTGETKEEIVFRDDTVPFEFLGGGALAGTSVARVKVLPYAGGALLQPLALPHTGTGWLIAPGLLVTNHHVVNARKRTAVERPVVDPADLRLQALGSRSRFDYLAEDEGDAGATPELSAAELLAWDEELDYAVLRLADAPPRPFLRVATEPLTVTPDVPVAVNIIQHPGGEPKRIALRNNLVFEADETDLRYFTDTRGGSSGSPVLTDDWTVVALHRGTRRVSDVSFQGKSTAFVNVGTQLSALMRHLRENSPQVHAEITAAQSALSRPPQPQEV</sequence>
<evidence type="ECO:0000259" key="1">
    <source>
        <dbReference type="Pfam" id="PF19957"/>
    </source>
</evidence>